<dbReference type="RefSeq" id="WP_112345269.1">
    <property type="nucleotide sequence ID" value="NZ_QMKK01000056.1"/>
</dbReference>
<evidence type="ECO:0000313" key="1">
    <source>
        <dbReference type="EMBL" id="RAX37834.1"/>
    </source>
</evidence>
<dbReference type="OrthoDB" id="8482179at2"/>
<reference evidence="1 2" key="1">
    <citation type="submission" date="2018-06" db="EMBL/GenBank/DDBJ databases">
        <title>Whole Genome Sequence of an efficient microsymbiont, Rhizobium tropici.</title>
        <authorList>
            <person name="Srinivasan R."/>
            <person name="Singh H.V."/>
            <person name="Srivastava R."/>
            <person name="Kumari B."/>
            <person name="Radhakrishna A."/>
        </authorList>
    </citation>
    <scope>NUCLEOTIDE SEQUENCE [LARGE SCALE GENOMIC DNA]</scope>
    <source>
        <strain evidence="1 2">IGFRI Rhizo-19</strain>
    </source>
</reference>
<dbReference type="EMBL" id="QMKK01000056">
    <property type="protein sequence ID" value="RAX37834.1"/>
    <property type="molecule type" value="Genomic_DNA"/>
</dbReference>
<organism evidence="1 2">
    <name type="scientific">Rhizobium tropici</name>
    <dbReference type="NCBI Taxonomy" id="398"/>
    <lineage>
        <taxon>Bacteria</taxon>
        <taxon>Pseudomonadati</taxon>
        <taxon>Pseudomonadota</taxon>
        <taxon>Alphaproteobacteria</taxon>
        <taxon>Hyphomicrobiales</taxon>
        <taxon>Rhizobiaceae</taxon>
        <taxon>Rhizobium/Agrobacterium group</taxon>
        <taxon>Rhizobium</taxon>
    </lineage>
</organism>
<evidence type="ECO:0000313" key="2">
    <source>
        <dbReference type="Proteomes" id="UP000251205"/>
    </source>
</evidence>
<name>A0A329Y724_RHITR</name>
<gene>
    <name evidence="1" type="ORF">DQ393_29520</name>
</gene>
<sequence length="356" mass="39387">MPGLFKWLNDFLHQKAEHNTQIRLDPSQILTNDNVTIQAVGEETYIRLWLVEMFLRDKSSWFTERYPLTYSLVEMSYGGTSIEFANVSGKNRLDIQQTDLGKSLLYNYPMTPLLPFRGGTISLDCGLVSMASDNTILKFAGVVSEFASKLGGAQIAMAAGIASSIASSVQDLLGAGKAVSKLYYHNAFTGSNGASPLASGYIWLSEGKEGKIEANRLWITSEGIRQADTKEGSFKPLEPQDYMLVRIECVAERDDYRAFAYVSDPFEQALDAKGEGDDEKGKILLRQAKRAVQKSADFTKLDAKRIIAALDEAYANDGWMPAKSSPFQEYVDPLSQAIDLVSIDRARSLPDLDELD</sequence>
<comment type="caution">
    <text evidence="1">The sequence shown here is derived from an EMBL/GenBank/DDBJ whole genome shotgun (WGS) entry which is preliminary data.</text>
</comment>
<dbReference type="AlphaFoldDB" id="A0A329Y724"/>
<protein>
    <submittedName>
        <fullName evidence="1">Uncharacterized protein</fullName>
    </submittedName>
</protein>
<proteinExistence type="predicted"/>
<dbReference type="Proteomes" id="UP000251205">
    <property type="component" value="Unassembled WGS sequence"/>
</dbReference>
<accession>A0A329Y724</accession>